<proteinExistence type="predicted"/>
<name>A0A521DVS4_9RHOB</name>
<evidence type="ECO:0000256" key="1">
    <source>
        <dbReference type="SAM" id="MobiDB-lite"/>
    </source>
</evidence>
<feature type="region of interest" description="Disordered" evidence="1">
    <location>
        <begin position="425"/>
        <end position="447"/>
    </location>
</feature>
<dbReference type="Proteomes" id="UP000319014">
    <property type="component" value="Unassembled WGS sequence"/>
</dbReference>
<evidence type="ECO:0000313" key="2">
    <source>
        <dbReference type="EMBL" id="SMO75745.1"/>
    </source>
</evidence>
<dbReference type="AlphaFoldDB" id="A0A521DVS4"/>
<organism evidence="2 3">
    <name type="scientific">Paracoccus laeviglucosivorans</name>
    <dbReference type="NCBI Taxonomy" id="1197861"/>
    <lineage>
        <taxon>Bacteria</taxon>
        <taxon>Pseudomonadati</taxon>
        <taxon>Pseudomonadota</taxon>
        <taxon>Alphaproteobacteria</taxon>
        <taxon>Rhodobacterales</taxon>
        <taxon>Paracoccaceae</taxon>
        <taxon>Paracoccus</taxon>
    </lineage>
</organism>
<protein>
    <submittedName>
        <fullName evidence="2">Uncharacterized protein</fullName>
    </submittedName>
</protein>
<reference evidence="2 3" key="1">
    <citation type="submission" date="2017-05" db="EMBL/GenBank/DDBJ databases">
        <authorList>
            <person name="Varghese N."/>
            <person name="Submissions S."/>
        </authorList>
    </citation>
    <scope>NUCLEOTIDE SEQUENCE [LARGE SCALE GENOMIC DNA]</scope>
    <source>
        <strain evidence="2 3">DSM 100094</strain>
    </source>
</reference>
<sequence length="447" mass="49547">MKIAIIGTSNSITGLNGFIKALRLHHEVLNISTGRSPFYFHVQAILENRDLLEAQDLVIVDHYINDGNFYDATMDQDYGTRRAQFYDLLSTLNTRVLNLLFPVQNLADAPEYQASRANSINLSLSRGIGVLDLNEVAFENHHYRDSVHVTADVSFMLGIFLDRQLLLTDLGKKPKGGAVQGNSFRHVRVEDIVGLAATEEFSNRLLTRKYHDLRSKIVIAAQPHEQLIALSYLRPKANNEASGMRINGHDRAVGDFGYFVEALDMEASGPVTIEPIPLDVAQCQELMGRKIATGPFTHCLICDFLFHDRQARPIWTPAKRQPLHLSVAGLSEAVRRMCPPAKRLLPVTVDLLRDTALKIEADNLRSASELMQIALQSRPDGKLIIAKDKEYQRRLAVMRAEAAAETAVVQAAPNPVAAIMTEPRPTPSASLWGKFLGRNSGKPASGD</sequence>
<dbReference type="RefSeq" id="WP_142663426.1">
    <property type="nucleotide sequence ID" value="NZ_FXTK01000010.1"/>
</dbReference>
<keyword evidence="3" id="KW-1185">Reference proteome</keyword>
<gene>
    <name evidence="2" type="ORF">SAMN06265221_11026</name>
</gene>
<accession>A0A521DVS4</accession>
<dbReference type="EMBL" id="FXTK01000010">
    <property type="protein sequence ID" value="SMO75745.1"/>
    <property type="molecule type" value="Genomic_DNA"/>
</dbReference>
<evidence type="ECO:0000313" key="3">
    <source>
        <dbReference type="Proteomes" id="UP000319014"/>
    </source>
</evidence>